<protein>
    <submittedName>
        <fullName evidence="3">Alpha/beta hydrolase</fullName>
    </submittedName>
</protein>
<dbReference type="InterPro" id="IPR050266">
    <property type="entry name" value="AB_hydrolase_sf"/>
</dbReference>
<dbReference type="Proteomes" id="UP000318661">
    <property type="component" value="Unassembled WGS sequence"/>
</dbReference>
<sequence length="282" mass="31187">MTTPAQPESKFLTVNGLRLHYLEWGGSEAPAIVCIHGYTSSAETFSGLARHFQDRFHFIVPDVRGHGESAWSPTEDYPLSDRVADLEGIADQLELEKFNLIGTSMGGAMAMVYAGAHPERVTRLVINDIGPDREAGSQRIMDLVARRPVEFATLEEAMAYRRQVSPVVASRTEEDQRELALGVLRRRPDGYWIWKMDPAYTRPSKGSPAPRPDFWAILQHLPCPTLVVWGTESDVLSEAQARRMVEVLPAGELLPVPGVAHAPALIEPVVLAALDRFLGGPW</sequence>
<dbReference type="GO" id="GO:0016020">
    <property type="term" value="C:membrane"/>
    <property type="evidence" value="ECO:0007669"/>
    <property type="project" value="TreeGrafter"/>
</dbReference>
<keyword evidence="1 3" id="KW-0378">Hydrolase</keyword>
<evidence type="ECO:0000259" key="2">
    <source>
        <dbReference type="Pfam" id="PF00561"/>
    </source>
</evidence>
<dbReference type="PANTHER" id="PTHR43798">
    <property type="entry name" value="MONOACYLGLYCEROL LIPASE"/>
    <property type="match status" value="1"/>
</dbReference>
<dbReference type="SUPFAM" id="SSF53474">
    <property type="entry name" value="alpha/beta-Hydrolases"/>
    <property type="match status" value="1"/>
</dbReference>
<proteinExistence type="predicted"/>
<dbReference type="InterPro" id="IPR000073">
    <property type="entry name" value="AB_hydrolase_1"/>
</dbReference>
<evidence type="ECO:0000256" key="1">
    <source>
        <dbReference type="ARBA" id="ARBA00022801"/>
    </source>
</evidence>
<reference evidence="3 4" key="1">
    <citation type="journal article" date="2019" name="Nat. Microbiol.">
        <title>Mediterranean grassland soil C-N compound turnover is dependent on rainfall and depth, and is mediated by genomically divergent microorganisms.</title>
        <authorList>
            <person name="Diamond S."/>
            <person name="Andeer P.F."/>
            <person name="Li Z."/>
            <person name="Crits-Christoph A."/>
            <person name="Burstein D."/>
            <person name="Anantharaman K."/>
            <person name="Lane K.R."/>
            <person name="Thomas B.C."/>
            <person name="Pan C."/>
            <person name="Northen T.R."/>
            <person name="Banfield J.F."/>
        </authorList>
    </citation>
    <scope>NUCLEOTIDE SEQUENCE [LARGE SCALE GENOMIC DNA]</scope>
    <source>
        <strain evidence="3">NP_2</strain>
    </source>
</reference>
<dbReference type="PANTHER" id="PTHR43798:SF31">
    <property type="entry name" value="AB HYDROLASE SUPERFAMILY PROTEIN YCLE"/>
    <property type="match status" value="1"/>
</dbReference>
<feature type="domain" description="AB hydrolase-1" evidence="2">
    <location>
        <begin position="30"/>
        <end position="263"/>
    </location>
</feature>
<comment type="caution">
    <text evidence="3">The sequence shown here is derived from an EMBL/GenBank/DDBJ whole genome shotgun (WGS) entry which is preliminary data.</text>
</comment>
<evidence type="ECO:0000313" key="4">
    <source>
        <dbReference type="Proteomes" id="UP000318661"/>
    </source>
</evidence>
<dbReference type="AlphaFoldDB" id="A0A537KSQ5"/>
<accession>A0A537KSQ5</accession>
<dbReference type="GO" id="GO:0016787">
    <property type="term" value="F:hydrolase activity"/>
    <property type="evidence" value="ECO:0007669"/>
    <property type="project" value="UniProtKB-KW"/>
</dbReference>
<gene>
    <name evidence="3" type="ORF">E6G99_13650</name>
</gene>
<name>A0A537KSQ5_9BACT</name>
<dbReference type="Pfam" id="PF00561">
    <property type="entry name" value="Abhydrolase_1"/>
    <property type="match status" value="1"/>
</dbReference>
<organism evidence="3 4">
    <name type="scientific">Candidatus Segetimicrobium genomatis</name>
    <dbReference type="NCBI Taxonomy" id="2569760"/>
    <lineage>
        <taxon>Bacteria</taxon>
        <taxon>Bacillati</taxon>
        <taxon>Candidatus Sysuimicrobiota</taxon>
        <taxon>Candidatus Sysuimicrobiia</taxon>
        <taxon>Candidatus Sysuimicrobiales</taxon>
        <taxon>Candidatus Segetimicrobiaceae</taxon>
        <taxon>Candidatus Segetimicrobium</taxon>
    </lineage>
</organism>
<dbReference type="EMBL" id="VBAJ01000392">
    <property type="protein sequence ID" value="TMI98778.1"/>
    <property type="molecule type" value="Genomic_DNA"/>
</dbReference>
<dbReference type="Gene3D" id="3.40.50.1820">
    <property type="entry name" value="alpha/beta hydrolase"/>
    <property type="match status" value="1"/>
</dbReference>
<dbReference type="PRINTS" id="PR00111">
    <property type="entry name" value="ABHYDROLASE"/>
</dbReference>
<evidence type="ECO:0000313" key="3">
    <source>
        <dbReference type="EMBL" id="TMI98778.1"/>
    </source>
</evidence>
<dbReference type="InterPro" id="IPR029058">
    <property type="entry name" value="AB_hydrolase_fold"/>
</dbReference>